<evidence type="ECO:0000256" key="1">
    <source>
        <dbReference type="SAM" id="Phobius"/>
    </source>
</evidence>
<dbReference type="AlphaFoldDB" id="A0AAD9JBC0"/>
<keyword evidence="3" id="KW-1185">Reference proteome</keyword>
<dbReference type="Pfam" id="PF13469">
    <property type="entry name" value="Sulfotransfer_3"/>
    <property type="match status" value="1"/>
</dbReference>
<protein>
    <recommendedName>
        <fullName evidence="4">Sulfotransferase</fullName>
    </recommendedName>
</protein>
<keyword evidence="1" id="KW-0812">Transmembrane</keyword>
<gene>
    <name evidence="2" type="ORF">LSH36_430g04073</name>
</gene>
<organism evidence="2 3">
    <name type="scientific">Paralvinella palmiformis</name>
    <dbReference type="NCBI Taxonomy" id="53620"/>
    <lineage>
        <taxon>Eukaryota</taxon>
        <taxon>Metazoa</taxon>
        <taxon>Spiralia</taxon>
        <taxon>Lophotrochozoa</taxon>
        <taxon>Annelida</taxon>
        <taxon>Polychaeta</taxon>
        <taxon>Sedentaria</taxon>
        <taxon>Canalipalpata</taxon>
        <taxon>Terebellida</taxon>
        <taxon>Terebelliformia</taxon>
        <taxon>Alvinellidae</taxon>
        <taxon>Paralvinella</taxon>
    </lineage>
</organism>
<dbReference type="InterPro" id="IPR051135">
    <property type="entry name" value="Gal/GlcNAc/GalNAc_ST"/>
</dbReference>
<dbReference type="Proteomes" id="UP001208570">
    <property type="component" value="Unassembled WGS sequence"/>
</dbReference>
<accession>A0AAD9JBC0</accession>
<dbReference type="Gene3D" id="3.40.50.300">
    <property type="entry name" value="P-loop containing nucleotide triphosphate hydrolases"/>
    <property type="match status" value="1"/>
</dbReference>
<keyword evidence="1" id="KW-1133">Transmembrane helix</keyword>
<feature type="transmembrane region" description="Helical" evidence="1">
    <location>
        <begin position="25"/>
        <end position="42"/>
    </location>
</feature>
<dbReference type="PANTHER" id="PTHR10704">
    <property type="entry name" value="CARBOHYDRATE SULFOTRANSFERASE"/>
    <property type="match status" value="1"/>
</dbReference>
<dbReference type="SUPFAM" id="SSF52540">
    <property type="entry name" value="P-loop containing nucleoside triphosphate hydrolases"/>
    <property type="match status" value="1"/>
</dbReference>
<dbReference type="InterPro" id="IPR027417">
    <property type="entry name" value="P-loop_NTPase"/>
</dbReference>
<evidence type="ECO:0000313" key="3">
    <source>
        <dbReference type="Proteomes" id="UP001208570"/>
    </source>
</evidence>
<sequence>MAASSGSQNGMAILSGKKKVCIKQFIYIFVSVLLVVMVIKVYDSGIRLDEQSTRLDQSIKIRTNATGESKHRITVLKKTKVLLMTYMRGGSSLLGEMINQNPKAVYWFEPFDGVFSELYGSRHGWFPIDLLYTDNEHLRLFTDYEEDALNNLLTNLISCNITALPTDTIAHYAMVNIIQKRFVPYVDCLKQVNSGKTISGKVVPPWQCKANLTKYCPRRFSTSDKRLTTCVYCLHAHPASPYRDLNISLHRNGKDFVPDCEQTSAAYEAYANCMRSYRKAIEGCTPLLEEVCGASGLVAIKAIRLRADLVQRMMLANPDLKVVHEIRDPRGIVLSRRSTGLLSETSRKNITHEASLLCQRIAYDLSIIRNIEAEFPGRILRIKYEDLALQPEQTTSAFYQFLDLDVPDEVVSYLTNSVSAEVQGNAYSTMRKNGTESVFKWQTKLTDDQIRAINEVCLDILERYSYPIQVE</sequence>
<dbReference type="GO" id="GO:0001517">
    <property type="term" value="F:N-acetylglucosamine 6-O-sulfotransferase activity"/>
    <property type="evidence" value="ECO:0007669"/>
    <property type="project" value="TreeGrafter"/>
</dbReference>
<dbReference type="GO" id="GO:0006044">
    <property type="term" value="P:N-acetylglucosamine metabolic process"/>
    <property type="evidence" value="ECO:0007669"/>
    <property type="project" value="TreeGrafter"/>
</dbReference>
<evidence type="ECO:0008006" key="4">
    <source>
        <dbReference type="Google" id="ProtNLM"/>
    </source>
</evidence>
<dbReference type="GO" id="GO:0006790">
    <property type="term" value="P:sulfur compound metabolic process"/>
    <property type="evidence" value="ECO:0007669"/>
    <property type="project" value="TreeGrafter"/>
</dbReference>
<dbReference type="PANTHER" id="PTHR10704:SF44">
    <property type="entry name" value="LD35051P-RELATED"/>
    <property type="match status" value="1"/>
</dbReference>
<proteinExistence type="predicted"/>
<name>A0AAD9JBC0_9ANNE</name>
<comment type="caution">
    <text evidence="2">The sequence shown here is derived from an EMBL/GenBank/DDBJ whole genome shotgun (WGS) entry which is preliminary data.</text>
</comment>
<reference evidence="2" key="1">
    <citation type="journal article" date="2023" name="Mol. Biol. Evol.">
        <title>Third-Generation Sequencing Reveals the Adaptive Role of the Epigenome in Three Deep-Sea Polychaetes.</title>
        <authorList>
            <person name="Perez M."/>
            <person name="Aroh O."/>
            <person name="Sun Y."/>
            <person name="Lan Y."/>
            <person name="Juniper S.K."/>
            <person name="Young C.R."/>
            <person name="Angers B."/>
            <person name="Qian P.Y."/>
        </authorList>
    </citation>
    <scope>NUCLEOTIDE SEQUENCE</scope>
    <source>
        <strain evidence="2">P08H-3</strain>
    </source>
</reference>
<dbReference type="EMBL" id="JAODUP010000430">
    <property type="protein sequence ID" value="KAK2149944.1"/>
    <property type="molecule type" value="Genomic_DNA"/>
</dbReference>
<keyword evidence="1" id="KW-0472">Membrane</keyword>
<evidence type="ECO:0000313" key="2">
    <source>
        <dbReference type="EMBL" id="KAK2149944.1"/>
    </source>
</evidence>